<sequence length="82" mass="9471">MGNLNLQSKWSLNVEDAILNVPPTSLMPNHEKKGCSKYQRVACGRMGCKSLQEHLFRIHLTLEEKQPWDIFWGRPAWKTCSS</sequence>
<name>A0AAD9NBC3_9ANNE</name>
<dbReference type="Proteomes" id="UP001208570">
    <property type="component" value="Unassembled WGS sequence"/>
</dbReference>
<evidence type="ECO:0000313" key="1">
    <source>
        <dbReference type="EMBL" id="KAK2163780.1"/>
    </source>
</evidence>
<dbReference type="EMBL" id="JAODUP010000074">
    <property type="protein sequence ID" value="KAK2163780.1"/>
    <property type="molecule type" value="Genomic_DNA"/>
</dbReference>
<reference evidence="1" key="1">
    <citation type="journal article" date="2023" name="Mol. Biol. Evol.">
        <title>Third-Generation Sequencing Reveals the Adaptive Role of the Epigenome in Three Deep-Sea Polychaetes.</title>
        <authorList>
            <person name="Perez M."/>
            <person name="Aroh O."/>
            <person name="Sun Y."/>
            <person name="Lan Y."/>
            <person name="Juniper S.K."/>
            <person name="Young C.R."/>
            <person name="Angers B."/>
            <person name="Qian P.Y."/>
        </authorList>
    </citation>
    <scope>NUCLEOTIDE SEQUENCE</scope>
    <source>
        <strain evidence="1">P08H-3</strain>
    </source>
</reference>
<comment type="caution">
    <text evidence="1">The sequence shown here is derived from an EMBL/GenBank/DDBJ whole genome shotgun (WGS) entry which is preliminary data.</text>
</comment>
<accession>A0AAD9NBC3</accession>
<evidence type="ECO:0000313" key="2">
    <source>
        <dbReference type="Proteomes" id="UP001208570"/>
    </source>
</evidence>
<organism evidence="1 2">
    <name type="scientific">Paralvinella palmiformis</name>
    <dbReference type="NCBI Taxonomy" id="53620"/>
    <lineage>
        <taxon>Eukaryota</taxon>
        <taxon>Metazoa</taxon>
        <taxon>Spiralia</taxon>
        <taxon>Lophotrochozoa</taxon>
        <taxon>Annelida</taxon>
        <taxon>Polychaeta</taxon>
        <taxon>Sedentaria</taxon>
        <taxon>Canalipalpata</taxon>
        <taxon>Terebellida</taxon>
        <taxon>Terebelliformia</taxon>
        <taxon>Alvinellidae</taxon>
        <taxon>Paralvinella</taxon>
    </lineage>
</organism>
<dbReference type="AlphaFoldDB" id="A0AAD9NBC3"/>
<proteinExistence type="predicted"/>
<keyword evidence="2" id="KW-1185">Reference proteome</keyword>
<gene>
    <name evidence="1" type="ORF">LSH36_74g05058</name>
</gene>
<protein>
    <submittedName>
        <fullName evidence="1">Uncharacterized protein</fullName>
    </submittedName>
</protein>